<accession>A0ABD2PJI5</accession>
<feature type="signal peptide" evidence="1">
    <location>
        <begin position="1"/>
        <end position="18"/>
    </location>
</feature>
<name>A0ABD2PJI5_9PLAT</name>
<keyword evidence="1" id="KW-0732">Signal</keyword>
<organism evidence="2 3">
    <name type="scientific">Cichlidogyrus casuarinus</name>
    <dbReference type="NCBI Taxonomy" id="1844966"/>
    <lineage>
        <taxon>Eukaryota</taxon>
        <taxon>Metazoa</taxon>
        <taxon>Spiralia</taxon>
        <taxon>Lophotrochozoa</taxon>
        <taxon>Platyhelminthes</taxon>
        <taxon>Monogenea</taxon>
        <taxon>Monopisthocotylea</taxon>
        <taxon>Dactylogyridea</taxon>
        <taxon>Ancyrocephalidae</taxon>
        <taxon>Cichlidogyrus</taxon>
    </lineage>
</organism>
<protein>
    <submittedName>
        <fullName evidence="2">Uncharacterized protein</fullName>
    </submittedName>
</protein>
<dbReference type="EMBL" id="JBJKFK010006944">
    <property type="protein sequence ID" value="KAL3307605.1"/>
    <property type="molecule type" value="Genomic_DNA"/>
</dbReference>
<proteinExistence type="predicted"/>
<comment type="caution">
    <text evidence="2">The sequence shown here is derived from an EMBL/GenBank/DDBJ whole genome shotgun (WGS) entry which is preliminary data.</text>
</comment>
<gene>
    <name evidence="2" type="ORF">Ciccas_013878</name>
</gene>
<keyword evidence="3" id="KW-1185">Reference proteome</keyword>
<dbReference type="AlphaFoldDB" id="A0ABD2PJI5"/>
<evidence type="ECO:0000256" key="1">
    <source>
        <dbReference type="SAM" id="SignalP"/>
    </source>
</evidence>
<reference evidence="2 3" key="1">
    <citation type="submission" date="2024-11" db="EMBL/GenBank/DDBJ databases">
        <title>Adaptive evolution of stress response genes in parasites aligns with host niche diversity.</title>
        <authorList>
            <person name="Hahn C."/>
            <person name="Resl P."/>
        </authorList>
    </citation>
    <scope>NUCLEOTIDE SEQUENCE [LARGE SCALE GENOMIC DNA]</scope>
    <source>
        <strain evidence="2">EGGRZ-B1_66</strain>
        <tissue evidence="2">Body</tissue>
    </source>
</reference>
<feature type="chain" id="PRO_5044847620" evidence="1">
    <location>
        <begin position="19"/>
        <end position="288"/>
    </location>
</feature>
<evidence type="ECO:0000313" key="2">
    <source>
        <dbReference type="EMBL" id="KAL3307605.1"/>
    </source>
</evidence>
<sequence length="288" mass="32192">MAYREVLVTICCILHAWASPSSLTTSVNFGRKSTVPNSLTFNELFFETTVGQDKKRGVLNANVDRVNFGITSFSGEDNRKCVELPPYYVQEYEAYSVYEIPGNSINVQGDFDKVRAEYTFNVAGTSTLPKLTLTKVARFTSAKNVAIVGPEDKLYEWDSGVGRVTIAKATYDNTSAILNFQVTQAKSEMSRTFFRILGPTIKDSSNDLRGIVYKYDTVSSEDMGEVVVEVSEIVEGQLGFVQKLQQLEKTTELNSMFEGDKKYKVAAFQCSEFSSIVVTIGKIFRFEE</sequence>
<dbReference type="Proteomes" id="UP001626550">
    <property type="component" value="Unassembled WGS sequence"/>
</dbReference>
<evidence type="ECO:0000313" key="3">
    <source>
        <dbReference type="Proteomes" id="UP001626550"/>
    </source>
</evidence>